<keyword evidence="4 6" id="KW-0067">ATP-binding</keyword>
<comment type="similarity">
    <text evidence="1">Belongs to the ABC transporter superfamily.</text>
</comment>
<dbReference type="CDD" id="cd10147">
    <property type="entry name" value="Wzt_C-like"/>
    <property type="match status" value="1"/>
</dbReference>
<evidence type="ECO:0000256" key="2">
    <source>
        <dbReference type="ARBA" id="ARBA00022448"/>
    </source>
</evidence>
<dbReference type="Pfam" id="PF00005">
    <property type="entry name" value="ABC_tran"/>
    <property type="match status" value="1"/>
</dbReference>
<dbReference type="PANTHER" id="PTHR46743:SF2">
    <property type="entry name" value="TEICHOIC ACIDS EXPORT ATP-BINDING PROTEIN TAGH"/>
    <property type="match status" value="1"/>
</dbReference>
<dbReference type="InterPro" id="IPR015860">
    <property type="entry name" value="ABC_transpr_TagH-like"/>
</dbReference>
<keyword evidence="2" id="KW-0813">Transport</keyword>
<dbReference type="EMBL" id="WHUV01000001">
    <property type="protein sequence ID" value="MQA51738.1"/>
    <property type="molecule type" value="Genomic_DNA"/>
</dbReference>
<dbReference type="PANTHER" id="PTHR46743">
    <property type="entry name" value="TEICHOIC ACIDS EXPORT ATP-BINDING PROTEIN TAGH"/>
    <property type="match status" value="1"/>
</dbReference>
<evidence type="ECO:0000256" key="4">
    <source>
        <dbReference type="ARBA" id="ARBA00022840"/>
    </source>
</evidence>
<dbReference type="PROSITE" id="PS50893">
    <property type="entry name" value="ABC_TRANSPORTER_2"/>
    <property type="match status" value="1"/>
</dbReference>
<dbReference type="GO" id="GO:0005524">
    <property type="term" value="F:ATP binding"/>
    <property type="evidence" value="ECO:0007669"/>
    <property type="project" value="UniProtKB-KW"/>
</dbReference>
<dbReference type="InterPro" id="IPR027417">
    <property type="entry name" value="P-loop_NTPase"/>
</dbReference>
<evidence type="ECO:0000256" key="1">
    <source>
        <dbReference type="ARBA" id="ARBA00005417"/>
    </source>
</evidence>
<comment type="caution">
    <text evidence="6">The sequence shown here is derived from an EMBL/GenBank/DDBJ whole genome shotgun (WGS) entry which is preliminary data.</text>
</comment>
<dbReference type="InterPro" id="IPR003439">
    <property type="entry name" value="ABC_transporter-like_ATP-bd"/>
</dbReference>
<evidence type="ECO:0000313" key="6">
    <source>
        <dbReference type="EMBL" id="MQA51738.1"/>
    </source>
</evidence>
<feature type="domain" description="ABC transporter" evidence="5">
    <location>
        <begin position="12"/>
        <end position="253"/>
    </location>
</feature>
<dbReference type="InterPro" id="IPR003593">
    <property type="entry name" value="AAA+_ATPase"/>
</dbReference>
<dbReference type="InterPro" id="IPR029439">
    <property type="entry name" value="Wzt_C"/>
</dbReference>
<name>A0A7X1PJ21_9PSED</name>
<dbReference type="Gene3D" id="3.40.50.300">
    <property type="entry name" value="P-loop containing nucleotide triphosphate hydrolases"/>
    <property type="match status" value="1"/>
</dbReference>
<dbReference type="InterPro" id="IPR050683">
    <property type="entry name" value="Bact_Polysacc_Export_ATP-bd"/>
</dbReference>
<dbReference type="Proteomes" id="UP000486534">
    <property type="component" value="Unassembled WGS sequence"/>
</dbReference>
<dbReference type="SUPFAM" id="SSF52540">
    <property type="entry name" value="P-loop containing nucleoside triphosphate hydrolases"/>
    <property type="match status" value="1"/>
</dbReference>
<gene>
    <name evidence="6" type="ORF">GDH07_00220</name>
</gene>
<dbReference type="RefSeq" id="WP_152896437.1">
    <property type="nucleotide sequence ID" value="NZ_WHUV01000001.1"/>
</dbReference>
<reference evidence="6 7" key="1">
    <citation type="submission" date="2019-10" db="EMBL/GenBank/DDBJ databases">
        <title>Pseudomonas dajingensis sp. nov., isolated from the profound head ulcers of farmed Murray cod (Maccullochella peelii peelii).</title>
        <authorList>
            <person name="Liu Y."/>
        </authorList>
    </citation>
    <scope>NUCLEOTIDE SEQUENCE [LARGE SCALE GENOMIC DNA]</scope>
    <source>
        <strain evidence="6 7">MC042</strain>
    </source>
</reference>
<dbReference type="GO" id="GO:0016887">
    <property type="term" value="F:ATP hydrolysis activity"/>
    <property type="evidence" value="ECO:0007669"/>
    <property type="project" value="InterPro"/>
</dbReference>
<dbReference type="CDD" id="cd03220">
    <property type="entry name" value="ABC_KpsT_Wzt"/>
    <property type="match status" value="1"/>
</dbReference>
<sequence>MSSNSMANDTVISVQHVSKKFRLFSSARERLIEGLHPLRKQYHKEFWALQDVSFDVSKGELIAVLGRNGSGKSTLLQIICEVMQATKGSVSVNGKISALLELGAGFNPEFTGRENVILNGSIMGFSRREMEAKMPSIEAFAEIGEHFDQPVKTYSSGMFVRVAFAAAIHVEPEILIVDEALSVGDAKFQHRCFQRIREFVDQGKTILFVSHSIDTVLRLCHRGLVIEQGRVSFDGPIVAAVNHYQNLLSGKVALSHEDEDEDENGTSPDEQVLEAGGSVPSLLLDGGTSDVIRNKPTYNAHEVRLGSGEVQIIDFEILANGKKDPITIPTGQTIELLIKILFHKKLENVSAGLAIVSLDGTYVFGTNMLMLEAPLLSAEEGECRVVKFSLHTGLVGAEYFLDLGCTQATPEEDRYLDVRRSLACLTFARTPGIVGFADMQVRHEVL</sequence>
<accession>A0A7X1PJ21</accession>
<evidence type="ECO:0000259" key="5">
    <source>
        <dbReference type="PROSITE" id="PS50893"/>
    </source>
</evidence>
<organism evidence="6 7">
    <name type="scientific">Pseudomonas piscis</name>
    <dbReference type="NCBI Taxonomy" id="2614538"/>
    <lineage>
        <taxon>Bacteria</taxon>
        <taxon>Pseudomonadati</taxon>
        <taxon>Pseudomonadota</taxon>
        <taxon>Gammaproteobacteria</taxon>
        <taxon>Pseudomonadales</taxon>
        <taxon>Pseudomonadaceae</taxon>
        <taxon>Pseudomonas</taxon>
    </lineage>
</organism>
<dbReference type="Gene3D" id="2.70.50.60">
    <property type="entry name" value="abc- transporter (atp binding component) like domain"/>
    <property type="match status" value="1"/>
</dbReference>
<dbReference type="Pfam" id="PF14524">
    <property type="entry name" value="Wzt_C"/>
    <property type="match status" value="1"/>
</dbReference>
<dbReference type="SMART" id="SM00382">
    <property type="entry name" value="AAA"/>
    <property type="match status" value="1"/>
</dbReference>
<protein>
    <submittedName>
        <fullName evidence="6">ATP-binding cassette domain-containing protein</fullName>
    </submittedName>
</protein>
<dbReference type="AlphaFoldDB" id="A0A7X1PJ21"/>
<dbReference type="InterPro" id="IPR017871">
    <property type="entry name" value="ABC_transporter-like_CS"/>
</dbReference>
<evidence type="ECO:0000256" key="3">
    <source>
        <dbReference type="ARBA" id="ARBA00022741"/>
    </source>
</evidence>
<proteinExistence type="inferred from homology"/>
<dbReference type="GO" id="GO:0140359">
    <property type="term" value="F:ABC-type transporter activity"/>
    <property type="evidence" value="ECO:0007669"/>
    <property type="project" value="InterPro"/>
</dbReference>
<keyword evidence="3" id="KW-0547">Nucleotide-binding</keyword>
<dbReference type="GO" id="GO:0016020">
    <property type="term" value="C:membrane"/>
    <property type="evidence" value="ECO:0007669"/>
    <property type="project" value="InterPro"/>
</dbReference>
<dbReference type="PROSITE" id="PS00211">
    <property type="entry name" value="ABC_TRANSPORTER_1"/>
    <property type="match status" value="1"/>
</dbReference>
<evidence type="ECO:0000313" key="7">
    <source>
        <dbReference type="Proteomes" id="UP000486534"/>
    </source>
</evidence>